<comment type="caution">
    <text evidence="5">The sequence shown here is derived from an EMBL/GenBank/DDBJ whole genome shotgun (WGS) entry which is preliminary data.</text>
</comment>
<dbReference type="Proteomes" id="UP000256328">
    <property type="component" value="Unassembled WGS sequence"/>
</dbReference>
<proteinExistence type="predicted"/>
<dbReference type="InterPro" id="IPR032460">
    <property type="entry name" value="Symplekin/Pta1_N"/>
</dbReference>
<accession>A0A3D8QEG4</accession>
<gene>
    <name evidence="5" type="ORF">BP5796_11821</name>
</gene>
<evidence type="ECO:0000313" key="6">
    <source>
        <dbReference type="Proteomes" id="UP000256328"/>
    </source>
</evidence>
<dbReference type="Gene3D" id="1.25.10.10">
    <property type="entry name" value="Leucine-rich Repeat Variant"/>
    <property type="match status" value="1"/>
</dbReference>
<keyword evidence="6" id="KW-1185">Reference proteome</keyword>
<sequence>MAAAPALTPAQQIKQLNDARKLVLGDPTFYPQIVQGVVPISGKGSRLEMRRWGADFLAETFAMPTIPPLEKESLSLFVLESIKDMLEDPTEDPGVIKSLVQTAASIYPLVFRWIINNAYDAPSWERMVAIKSRILRMWDTASPGVRICCIKFAQRVVLVQTAGPAADPKRGDPLEISLAMVPPSHPLIPARNLDAEAQALLDRMLSVFQENSSDAILVDATLNTLPVLIRARPQLANKILTVILNFNPLKLANSPMTPKLRVMVKSMEKTTRSLLINVNKRDPQNPLAQRIQQHIERLLRSRTDIFDESTRKRGPPEPIDGLDAAKRQKLGAQLPPPVRIHIPPLAPGPHTIGELFTISADDGLKAFDVAQLAPDLVAKIDVTILQRLDKELLSQAINGIRQRLESMAAVKPEQLNPATAPLSVEEDEDDYEPDFSVAEDTEQILNKLDAEPTGSEEPEAMAGVPDMALGTFVLPQPPPMSLNEIMQAGRASISRLFATMQSLDEPGKKSKSGFNRLAASSNDRDAWITVITRIATRSTYGLEDASVKKEEPDHATISDIVRETLYLYVLEDFRKRIDPAVSWLCEEWYNDQVSIRALGAEKTIQHYEKWALKVLDGIVPYLDAKDKVLTRFLSEIPSLNPEMLSRIKNLCRDPAMISLSITSLVYVIMFKEPAREIALDALEAIHESYEDAKPMAAKFLTKHRPGWDARLKGLDNGEAKVEGASAVATVT</sequence>
<dbReference type="GO" id="GO:0005847">
    <property type="term" value="C:mRNA cleavage and polyadenylation specificity factor complex"/>
    <property type="evidence" value="ECO:0007669"/>
    <property type="project" value="TreeGrafter"/>
</dbReference>
<evidence type="ECO:0000256" key="3">
    <source>
        <dbReference type="ARBA" id="ARBA00023242"/>
    </source>
</evidence>
<evidence type="ECO:0000259" key="4">
    <source>
        <dbReference type="Pfam" id="PF11935"/>
    </source>
</evidence>
<comment type="subcellular location">
    <subcellularLocation>
        <location evidence="1">Nucleus</location>
    </subcellularLocation>
</comment>
<evidence type="ECO:0000256" key="1">
    <source>
        <dbReference type="ARBA" id="ARBA00004123"/>
    </source>
</evidence>
<dbReference type="PANTHER" id="PTHR15245">
    <property type="entry name" value="SYMPLEKIN-RELATED"/>
    <property type="match status" value="1"/>
</dbReference>
<dbReference type="PANTHER" id="PTHR15245:SF20">
    <property type="entry name" value="SYMPLEKIN"/>
    <property type="match status" value="1"/>
</dbReference>
<evidence type="ECO:0000256" key="2">
    <source>
        <dbReference type="ARBA" id="ARBA00022664"/>
    </source>
</evidence>
<reference evidence="5 6" key="1">
    <citation type="journal article" date="2018" name="IMA Fungus">
        <title>IMA Genome-F 9: Draft genome sequence of Annulohypoxylon stygium, Aspergillus mulundensis, Berkeleyomyces basicola (syn. Thielaviopsis basicola), Ceratocystis smalleyi, two Cercospora beticola strains, Coleophoma cylindrospora, Fusarium fracticaudum, Phialophora cf. hyalina, and Morchella septimelata.</title>
        <authorList>
            <person name="Wingfield B.D."/>
            <person name="Bills G.F."/>
            <person name="Dong Y."/>
            <person name="Huang W."/>
            <person name="Nel W.J."/>
            <person name="Swalarsk-Parry B.S."/>
            <person name="Vaghefi N."/>
            <person name="Wilken P.M."/>
            <person name="An Z."/>
            <person name="de Beer Z.W."/>
            <person name="De Vos L."/>
            <person name="Chen L."/>
            <person name="Duong T.A."/>
            <person name="Gao Y."/>
            <person name="Hammerbacher A."/>
            <person name="Kikkert J.R."/>
            <person name="Li Y."/>
            <person name="Li H."/>
            <person name="Li K."/>
            <person name="Li Q."/>
            <person name="Liu X."/>
            <person name="Ma X."/>
            <person name="Naidoo K."/>
            <person name="Pethybridge S.J."/>
            <person name="Sun J."/>
            <person name="Steenkamp E.T."/>
            <person name="van der Nest M.A."/>
            <person name="van Wyk S."/>
            <person name="Wingfield M.J."/>
            <person name="Xiong C."/>
            <person name="Yue Q."/>
            <person name="Zhang X."/>
        </authorList>
    </citation>
    <scope>NUCLEOTIDE SEQUENCE [LARGE SCALE GENOMIC DNA]</scope>
    <source>
        <strain evidence="5 6">BP5796</strain>
    </source>
</reference>
<dbReference type="InterPro" id="IPR021850">
    <property type="entry name" value="Symplekin/Pta1"/>
</dbReference>
<dbReference type="Pfam" id="PF11935">
    <property type="entry name" value="SYMPK_PTA1_N"/>
    <property type="match status" value="1"/>
</dbReference>
<name>A0A3D8QEG4_9HELO</name>
<keyword evidence="3" id="KW-0539">Nucleus</keyword>
<dbReference type="InterPro" id="IPR011989">
    <property type="entry name" value="ARM-like"/>
</dbReference>
<feature type="domain" description="Symplekin/Pta1 N-terminal" evidence="4">
    <location>
        <begin position="92"/>
        <end position="312"/>
    </location>
</feature>
<evidence type="ECO:0000313" key="5">
    <source>
        <dbReference type="EMBL" id="RDW60215.1"/>
    </source>
</evidence>
<keyword evidence="2" id="KW-0507">mRNA processing</keyword>
<dbReference type="GO" id="GO:0006397">
    <property type="term" value="P:mRNA processing"/>
    <property type="evidence" value="ECO:0007669"/>
    <property type="project" value="UniProtKB-KW"/>
</dbReference>
<protein>
    <recommendedName>
        <fullName evidence="4">Symplekin/Pta1 N-terminal domain-containing protein</fullName>
    </recommendedName>
</protein>
<organism evidence="5 6">
    <name type="scientific">Coleophoma crateriformis</name>
    <dbReference type="NCBI Taxonomy" id="565419"/>
    <lineage>
        <taxon>Eukaryota</taxon>
        <taxon>Fungi</taxon>
        <taxon>Dikarya</taxon>
        <taxon>Ascomycota</taxon>
        <taxon>Pezizomycotina</taxon>
        <taxon>Leotiomycetes</taxon>
        <taxon>Helotiales</taxon>
        <taxon>Dermateaceae</taxon>
        <taxon>Coleophoma</taxon>
    </lineage>
</organism>
<dbReference type="EMBL" id="PDLN01000019">
    <property type="protein sequence ID" value="RDW60215.1"/>
    <property type="molecule type" value="Genomic_DNA"/>
</dbReference>
<dbReference type="AlphaFoldDB" id="A0A3D8QEG4"/>
<dbReference type="OrthoDB" id="331600at2759"/>